<evidence type="ECO:0000313" key="1">
    <source>
        <dbReference type="EMBL" id="WKN34993.1"/>
    </source>
</evidence>
<dbReference type="AlphaFoldDB" id="A0AA49GJ62"/>
<reference evidence="1" key="2">
    <citation type="journal article" date="2024" name="Antonie Van Leeuwenhoek">
        <title>Roseihalotalea indica gen. nov., sp. nov., a halophilic Bacteroidetes from mesopelagic Southwest Indian Ocean with higher carbohydrate metabolic potential.</title>
        <authorList>
            <person name="Chen B."/>
            <person name="Zhang M."/>
            <person name="Lin D."/>
            <person name="Ye J."/>
            <person name="Tang K."/>
        </authorList>
    </citation>
    <scope>NUCLEOTIDE SEQUENCE</scope>
    <source>
        <strain evidence="1">TK19036</strain>
    </source>
</reference>
<dbReference type="EMBL" id="CP120682">
    <property type="protein sequence ID" value="WKN34993.1"/>
    <property type="molecule type" value="Genomic_DNA"/>
</dbReference>
<name>A0AA49GJ62_9BACT</name>
<organism evidence="1">
    <name type="scientific">Roseihalotalea indica</name>
    <dbReference type="NCBI Taxonomy" id="2867963"/>
    <lineage>
        <taxon>Bacteria</taxon>
        <taxon>Pseudomonadati</taxon>
        <taxon>Bacteroidota</taxon>
        <taxon>Cytophagia</taxon>
        <taxon>Cytophagales</taxon>
        <taxon>Catalimonadaceae</taxon>
        <taxon>Roseihalotalea</taxon>
    </lineage>
</organism>
<reference evidence="1" key="1">
    <citation type="journal article" date="2023" name="Comput. Struct. Biotechnol. J.">
        <title>Discovery of a novel marine Bacteroidetes with a rich repertoire of carbohydrate-active enzymes.</title>
        <authorList>
            <person name="Chen B."/>
            <person name="Liu G."/>
            <person name="Chen Q."/>
            <person name="Wang H."/>
            <person name="Liu L."/>
            <person name="Tang K."/>
        </authorList>
    </citation>
    <scope>NUCLEOTIDE SEQUENCE</scope>
    <source>
        <strain evidence="1">TK19036</strain>
    </source>
</reference>
<proteinExistence type="predicted"/>
<accession>A0AA49GJ62</accession>
<protein>
    <submittedName>
        <fullName evidence="1">Uncharacterized protein</fullName>
    </submittedName>
</protein>
<sequence length="154" mass="17505">MEETHIAENGIADTETVNPKYDKQINRRLLYYAHHPQFIEHRIQQLEKETSVEQVVEVGSVSLSLIGLILGASGNKRWLLLSVLAAGLLFLKNEKRSTVLTSQLQAQGYRTNNEISHERNVLRALRGDFDAIGASDQQKPEERVRQIMRSLKAQ</sequence>
<gene>
    <name evidence="1" type="ORF">K4G66_21690</name>
</gene>